<dbReference type="AlphaFoldDB" id="A0A832T012"/>
<evidence type="ECO:0000313" key="3">
    <source>
        <dbReference type="Proteomes" id="UP000651120"/>
    </source>
</evidence>
<gene>
    <name evidence="2" type="ORF">HA333_12225</name>
</gene>
<keyword evidence="1" id="KW-0175">Coiled coil</keyword>
<dbReference type="RefSeq" id="WP_011007537.1">
    <property type="nucleotide sequence ID" value="NZ_DAIOPL010000004.1"/>
</dbReference>
<protein>
    <submittedName>
        <fullName evidence="2">Uncharacterized protein</fullName>
    </submittedName>
</protein>
<dbReference type="EMBL" id="DUJP01000038">
    <property type="protein sequence ID" value="HII48167.1"/>
    <property type="molecule type" value="Genomic_DNA"/>
</dbReference>
<organism evidence="2 3">
    <name type="scientific">Pyrobaculum aerophilum</name>
    <dbReference type="NCBI Taxonomy" id="13773"/>
    <lineage>
        <taxon>Archaea</taxon>
        <taxon>Thermoproteota</taxon>
        <taxon>Thermoprotei</taxon>
        <taxon>Thermoproteales</taxon>
        <taxon>Thermoproteaceae</taxon>
        <taxon>Pyrobaculum</taxon>
    </lineage>
</organism>
<dbReference type="Proteomes" id="UP000651120">
    <property type="component" value="Unassembled WGS sequence"/>
</dbReference>
<proteinExistence type="predicted"/>
<evidence type="ECO:0000313" key="2">
    <source>
        <dbReference type="EMBL" id="HII48167.1"/>
    </source>
</evidence>
<dbReference type="GeneID" id="1465294"/>
<name>A0A832T012_9CREN</name>
<comment type="caution">
    <text evidence="2">The sequence shown here is derived from an EMBL/GenBank/DDBJ whole genome shotgun (WGS) entry which is preliminary data.</text>
</comment>
<evidence type="ECO:0000256" key="1">
    <source>
        <dbReference type="SAM" id="Coils"/>
    </source>
</evidence>
<dbReference type="OMA" id="IYNYRTE"/>
<accession>A0A832T012</accession>
<feature type="coiled-coil region" evidence="1">
    <location>
        <begin position="3"/>
        <end position="37"/>
    </location>
</feature>
<reference evidence="2" key="1">
    <citation type="journal article" date="2020" name="bioRxiv">
        <title>A rank-normalized archaeal taxonomy based on genome phylogeny resolves widespread incomplete and uneven classifications.</title>
        <authorList>
            <person name="Rinke C."/>
            <person name="Chuvochina M."/>
            <person name="Mussig A.J."/>
            <person name="Chaumeil P.-A."/>
            <person name="Waite D.W."/>
            <person name="Whitman W.B."/>
            <person name="Parks D.H."/>
            <person name="Hugenholtz P."/>
        </authorList>
    </citation>
    <scope>NUCLEOTIDE SEQUENCE</scope>
    <source>
        <strain evidence="2">UBA8839</strain>
    </source>
</reference>
<sequence length="166" mass="19424">MEVQKLLELRKILEEKIAKLQQELSLYTAMLEVLDKAIGEKSFTTAAAAQQTAKPEAVEEVRGRGGEVYATAEVYNNYLYIKFKEPVKLDGLFKRFFLDKFLQKYRDEDMREARQGALKQEEVLRYEVEGGEGEAVALKIYNYRTEERKREILRVLRWTLEKVYSG</sequence>